<organism evidence="2 3">
    <name type="scientific">Eimeria brunetti</name>
    <dbReference type="NCBI Taxonomy" id="51314"/>
    <lineage>
        <taxon>Eukaryota</taxon>
        <taxon>Sar</taxon>
        <taxon>Alveolata</taxon>
        <taxon>Apicomplexa</taxon>
        <taxon>Conoidasida</taxon>
        <taxon>Coccidia</taxon>
        <taxon>Eucoccidiorida</taxon>
        <taxon>Eimeriorina</taxon>
        <taxon>Eimeriidae</taxon>
        <taxon>Eimeria</taxon>
    </lineage>
</organism>
<dbReference type="AlphaFoldDB" id="U6LQX6"/>
<keyword evidence="1" id="KW-0472">Membrane</keyword>
<gene>
    <name evidence="2" type="ORF">EBH_0001480</name>
</gene>
<keyword evidence="1" id="KW-1133">Transmembrane helix</keyword>
<keyword evidence="3" id="KW-1185">Reference proteome</keyword>
<sequence>MENEVSVIIPQVSSSFLDQAAGKPVASPDGLTNARLRSQKRSPLASLAAATIIIAILMILSVCVAARNREQVEGVARRRLSYSDEETDEVEQSVLDGCLALEAELGILRAEEPSYSHGDRSTRIAQLVSLFSKTAVAFESMQHRTRGSMQAMQGPSDGKELHCMHPPEARETYFQHWTPMLG</sequence>
<keyword evidence="1" id="KW-0812">Transmembrane</keyword>
<evidence type="ECO:0000313" key="3">
    <source>
        <dbReference type="Proteomes" id="UP000030750"/>
    </source>
</evidence>
<accession>U6LQX6</accession>
<protein>
    <recommendedName>
        <fullName evidence="4">Transmembrane protein</fullName>
    </recommendedName>
</protein>
<feature type="transmembrane region" description="Helical" evidence="1">
    <location>
        <begin position="44"/>
        <end position="67"/>
    </location>
</feature>
<proteinExistence type="predicted"/>
<name>U6LQX6_9EIME</name>
<dbReference type="Proteomes" id="UP000030750">
    <property type="component" value="Unassembled WGS sequence"/>
</dbReference>
<dbReference type="VEuPathDB" id="ToxoDB:EBH_0001480"/>
<reference evidence="2" key="1">
    <citation type="submission" date="2013-10" db="EMBL/GenBank/DDBJ databases">
        <title>Genomic analysis of the causative agents of coccidiosis in chickens.</title>
        <authorList>
            <person name="Reid A.J."/>
            <person name="Blake D."/>
            <person name="Billington K."/>
            <person name="Browne H."/>
            <person name="Dunn M."/>
            <person name="Hung S."/>
            <person name="Kawahara F."/>
            <person name="Miranda-Saavedra D."/>
            <person name="Mourier T."/>
            <person name="Nagra H."/>
            <person name="Otto T.D."/>
            <person name="Rawlings N."/>
            <person name="Sanchez A."/>
            <person name="Sanders M."/>
            <person name="Subramaniam C."/>
            <person name="Tay Y."/>
            <person name="Dear P."/>
            <person name="Doerig C."/>
            <person name="Gruber A."/>
            <person name="Parkinson J."/>
            <person name="Shirley M."/>
            <person name="Wan K.L."/>
            <person name="Berriman M."/>
            <person name="Tomley F."/>
            <person name="Pain A."/>
        </authorList>
    </citation>
    <scope>NUCLEOTIDE SEQUENCE [LARGE SCALE GENOMIC DNA]</scope>
    <source>
        <strain evidence="2">Houghton</strain>
    </source>
</reference>
<evidence type="ECO:0008006" key="4">
    <source>
        <dbReference type="Google" id="ProtNLM"/>
    </source>
</evidence>
<evidence type="ECO:0000256" key="1">
    <source>
        <dbReference type="SAM" id="Phobius"/>
    </source>
</evidence>
<evidence type="ECO:0000313" key="2">
    <source>
        <dbReference type="EMBL" id="CDJ51673.1"/>
    </source>
</evidence>
<reference evidence="2" key="2">
    <citation type="submission" date="2013-10" db="EMBL/GenBank/DDBJ databases">
        <authorList>
            <person name="Aslett M."/>
        </authorList>
    </citation>
    <scope>NUCLEOTIDE SEQUENCE [LARGE SCALE GENOMIC DNA]</scope>
    <source>
        <strain evidence="2">Houghton</strain>
    </source>
</reference>
<dbReference type="EMBL" id="HG712975">
    <property type="protein sequence ID" value="CDJ51673.1"/>
    <property type="molecule type" value="Genomic_DNA"/>
</dbReference>
<dbReference type="OrthoDB" id="10599375at2759"/>